<sequence>MKMQPQIFLKSSSSSMEGFVPPNYEFQLGRLAAHDHQRHRELCGRVIFSDPCAQCGNKKRRLLTFEAETISASAIPTPPPPSSPADIFRRWNSCPSTNSPATAPLPTPDPASMKRSLSDVTPAPASRVLRWNPASIASGTLISPTFLMSSRESTPYPRIREGEQNDDLSLNPQELCICKDDINNDQEENCAGEEVAERDSELGRDTVTFLHKCPCGKKFQFFVLVKAV</sequence>
<keyword evidence="3" id="KW-1185">Reference proteome</keyword>
<evidence type="ECO:0000256" key="1">
    <source>
        <dbReference type="SAM" id="MobiDB-lite"/>
    </source>
</evidence>
<feature type="region of interest" description="Disordered" evidence="1">
    <location>
        <begin position="92"/>
        <end position="119"/>
    </location>
</feature>
<dbReference type="EMBL" id="JBBNAF010000047">
    <property type="protein sequence ID" value="KAK9081709.1"/>
    <property type="molecule type" value="Genomic_DNA"/>
</dbReference>
<reference evidence="2 3" key="1">
    <citation type="submission" date="2024-01" db="EMBL/GenBank/DDBJ databases">
        <title>Genome assemblies of Stephania.</title>
        <authorList>
            <person name="Yang L."/>
        </authorList>
    </citation>
    <scope>NUCLEOTIDE SEQUENCE [LARGE SCALE GENOMIC DNA]</scope>
    <source>
        <strain evidence="2">YNDBR</strain>
        <tissue evidence="2">Leaf</tissue>
    </source>
</reference>
<protein>
    <submittedName>
        <fullName evidence="2">Uncharacterized protein</fullName>
    </submittedName>
</protein>
<accession>A0AAP0DVA8</accession>
<evidence type="ECO:0000313" key="3">
    <source>
        <dbReference type="Proteomes" id="UP001420932"/>
    </source>
</evidence>
<proteinExistence type="predicted"/>
<name>A0AAP0DVA8_9MAGN</name>
<comment type="caution">
    <text evidence="2">The sequence shown here is derived from an EMBL/GenBank/DDBJ whole genome shotgun (WGS) entry which is preliminary data.</text>
</comment>
<dbReference type="AlphaFoldDB" id="A0AAP0DVA8"/>
<organism evidence="2 3">
    <name type="scientific">Stephania yunnanensis</name>
    <dbReference type="NCBI Taxonomy" id="152371"/>
    <lineage>
        <taxon>Eukaryota</taxon>
        <taxon>Viridiplantae</taxon>
        <taxon>Streptophyta</taxon>
        <taxon>Embryophyta</taxon>
        <taxon>Tracheophyta</taxon>
        <taxon>Spermatophyta</taxon>
        <taxon>Magnoliopsida</taxon>
        <taxon>Ranunculales</taxon>
        <taxon>Menispermaceae</taxon>
        <taxon>Menispermoideae</taxon>
        <taxon>Cissampelideae</taxon>
        <taxon>Stephania</taxon>
    </lineage>
</organism>
<dbReference type="Proteomes" id="UP001420932">
    <property type="component" value="Unassembled WGS sequence"/>
</dbReference>
<gene>
    <name evidence="2" type="ORF">Syun_030755</name>
</gene>
<evidence type="ECO:0000313" key="2">
    <source>
        <dbReference type="EMBL" id="KAK9081709.1"/>
    </source>
</evidence>